<keyword evidence="2" id="KW-1185">Reference proteome</keyword>
<dbReference type="Proteomes" id="UP000321058">
    <property type="component" value="Unassembled WGS sequence"/>
</dbReference>
<dbReference type="PANTHER" id="PTHR38767">
    <property type="entry name" value="DNA POLYMERASE III SUBUNIT CHI"/>
    <property type="match status" value="1"/>
</dbReference>
<comment type="caution">
    <text evidence="1">The sequence shown here is derived from an EMBL/GenBank/DDBJ whole genome shotgun (WGS) entry which is preliminary data.</text>
</comment>
<dbReference type="GO" id="GO:0003677">
    <property type="term" value="F:DNA binding"/>
    <property type="evidence" value="ECO:0007669"/>
    <property type="project" value="InterPro"/>
</dbReference>
<dbReference type="GO" id="GO:0003887">
    <property type="term" value="F:DNA-directed DNA polymerase activity"/>
    <property type="evidence" value="ECO:0007669"/>
    <property type="project" value="InterPro"/>
</dbReference>
<accession>A0A512N4Y3</accession>
<dbReference type="InterPro" id="IPR007459">
    <property type="entry name" value="DNA_pol3_chi"/>
</dbReference>
<evidence type="ECO:0000313" key="2">
    <source>
        <dbReference type="Proteomes" id="UP000321058"/>
    </source>
</evidence>
<evidence type="ECO:0000313" key="1">
    <source>
        <dbReference type="EMBL" id="GEP54028.1"/>
    </source>
</evidence>
<dbReference type="GO" id="GO:0032298">
    <property type="term" value="P:positive regulation of DNA-templated DNA replication initiation"/>
    <property type="evidence" value="ECO:0007669"/>
    <property type="project" value="TreeGrafter"/>
</dbReference>
<dbReference type="NCBIfam" id="NF004347">
    <property type="entry name" value="PRK05728.1-4"/>
    <property type="match status" value="1"/>
</dbReference>
<dbReference type="RefSeq" id="WP_147147183.1">
    <property type="nucleotide sequence ID" value="NZ_BKAJ01000020.1"/>
</dbReference>
<sequence length="150" mass="16951">MATEVNFYHLTRSSLEDALPRLLAKTLQAGERALVMVGSPERVDALNTHLWTCDPNGFLPHGAAKDGEADRQPIWLTHLDENPNGAKFLFMADRARSEKVGDYKRCFELFDGRDDTAVTESRERWKAYKAAGHTVVYWQQTPSGGWEKKA</sequence>
<dbReference type="OrthoDB" id="9795973at2"/>
<dbReference type="InterPro" id="IPR036768">
    <property type="entry name" value="PolIII_chi_sf"/>
</dbReference>
<dbReference type="PANTHER" id="PTHR38767:SF1">
    <property type="entry name" value="DNA POLYMERASE III SUBUNIT CHI"/>
    <property type="match status" value="1"/>
</dbReference>
<organism evidence="1 2">
    <name type="scientific">Reyranella soli</name>
    <dbReference type="NCBI Taxonomy" id="1230389"/>
    <lineage>
        <taxon>Bacteria</taxon>
        <taxon>Pseudomonadati</taxon>
        <taxon>Pseudomonadota</taxon>
        <taxon>Alphaproteobacteria</taxon>
        <taxon>Hyphomicrobiales</taxon>
        <taxon>Reyranellaceae</taxon>
        <taxon>Reyranella</taxon>
    </lineage>
</organism>
<reference evidence="1 2" key="1">
    <citation type="submission" date="2019-07" db="EMBL/GenBank/DDBJ databases">
        <title>Whole genome shotgun sequence of Reyranella soli NBRC 108950.</title>
        <authorList>
            <person name="Hosoyama A."/>
            <person name="Uohara A."/>
            <person name="Ohji S."/>
            <person name="Ichikawa N."/>
        </authorList>
    </citation>
    <scope>NUCLEOTIDE SEQUENCE [LARGE SCALE GENOMIC DNA]</scope>
    <source>
        <strain evidence="1 2">NBRC 108950</strain>
    </source>
</reference>
<dbReference type="EMBL" id="BKAJ01000020">
    <property type="protein sequence ID" value="GEP54028.1"/>
    <property type="molecule type" value="Genomic_DNA"/>
</dbReference>
<dbReference type="AlphaFoldDB" id="A0A512N4Y3"/>
<dbReference type="SUPFAM" id="SSF102400">
    <property type="entry name" value="DNA polymerase III chi subunit"/>
    <property type="match status" value="1"/>
</dbReference>
<protein>
    <submittedName>
        <fullName evidence="1">DNA polymerase III subunit chi</fullName>
    </submittedName>
</protein>
<proteinExistence type="predicted"/>
<dbReference type="GO" id="GO:0006260">
    <property type="term" value="P:DNA replication"/>
    <property type="evidence" value="ECO:0007669"/>
    <property type="project" value="InterPro"/>
</dbReference>
<name>A0A512N4Y3_9HYPH</name>
<dbReference type="Gene3D" id="3.40.50.10110">
    <property type="entry name" value="DNA polymerase III subunit chi"/>
    <property type="match status" value="1"/>
</dbReference>
<gene>
    <name evidence="1" type="ORF">RSO01_11940</name>
</gene>
<dbReference type="Pfam" id="PF04364">
    <property type="entry name" value="DNA_pol3_chi"/>
    <property type="match status" value="1"/>
</dbReference>